<gene>
    <name evidence="1" type="ORF">SAMN06265350_11024</name>
</gene>
<protein>
    <submittedName>
        <fullName evidence="1">Uncharacterized protein</fullName>
    </submittedName>
</protein>
<sequence>MISRLYGVFITGSIMKEDGRRCEKNIATNVSMLHF</sequence>
<dbReference type="Proteomes" id="UP000315971">
    <property type="component" value="Unassembled WGS sequence"/>
</dbReference>
<dbReference type="AlphaFoldDB" id="A0A521E198"/>
<organism evidence="1 2">
    <name type="scientific">Solitalea koreensis</name>
    <dbReference type="NCBI Taxonomy" id="543615"/>
    <lineage>
        <taxon>Bacteria</taxon>
        <taxon>Pseudomonadati</taxon>
        <taxon>Bacteroidota</taxon>
        <taxon>Sphingobacteriia</taxon>
        <taxon>Sphingobacteriales</taxon>
        <taxon>Sphingobacteriaceae</taxon>
        <taxon>Solitalea</taxon>
    </lineage>
</organism>
<name>A0A521E198_9SPHI</name>
<evidence type="ECO:0000313" key="1">
    <source>
        <dbReference type="EMBL" id="SMO77726.1"/>
    </source>
</evidence>
<dbReference type="EMBL" id="FXSZ01000010">
    <property type="protein sequence ID" value="SMO77726.1"/>
    <property type="molecule type" value="Genomic_DNA"/>
</dbReference>
<keyword evidence="2" id="KW-1185">Reference proteome</keyword>
<reference evidence="1 2" key="1">
    <citation type="submission" date="2017-05" db="EMBL/GenBank/DDBJ databases">
        <authorList>
            <person name="Varghese N."/>
            <person name="Submissions S."/>
        </authorList>
    </citation>
    <scope>NUCLEOTIDE SEQUENCE [LARGE SCALE GENOMIC DNA]</scope>
    <source>
        <strain evidence="1 2">DSM 21342</strain>
    </source>
</reference>
<evidence type="ECO:0000313" key="2">
    <source>
        <dbReference type="Proteomes" id="UP000315971"/>
    </source>
</evidence>
<accession>A0A521E198</accession>
<proteinExistence type="predicted"/>